<accession>A0A9X1HL65</accession>
<reference evidence="8" key="1">
    <citation type="submission" date="2021-09" db="EMBL/GenBank/DDBJ databases">
        <title>Fulvivirga sp. isolated from coastal sediment.</title>
        <authorList>
            <person name="Yu H."/>
        </authorList>
    </citation>
    <scope>NUCLEOTIDE SEQUENCE</scope>
    <source>
        <strain evidence="8">1062</strain>
    </source>
</reference>
<dbReference type="InterPro" id="IPR037185">
    <property type="entry name" value="EmrE-like"/>
</dbReference>
<feature type="transmembrane region" description="Helical" evidence="6">
    <location>
        <begin position="183"/>
        <end position="201"/>
    </location>
</feature>
<dbReference type="PANTHER" id="PTHR32322:SF2">
    <property type="entry name" value="EAMA DOMAIN-CONTAINING PROTEIN"/>
    <property type="match status" value="1"/>
</dbReference>
<dbReference type="AlphaFoldDB" id="A0A9X1HL65"/>
<protein>
    <submittedName>
        <fullName evidence="8">DMT family transporter</fullName>
    </submittedName>
</protein>
<feature type="transmembrane region" description="Helical" evidence="6">
    <location>
        <begin position="68"/>
        <end position="86"/>
    </location>
</feature>
<evidence type="ECO:0000256" key="2">
    <source>
        <dbReference type="ARBA" id="ARBA00007362"/>
    </source>
</evidence>
<evidence type="ECO:0000256" key="6">
    <source>
        <dbReference type="SAM" id="Phobius"/>
    </source>
</evidence>
<organism evidence="8 9">
    <name type="scientific">Fulvivirga sedimenti</name>
    <dbReference type="NCBI Taxonomy" id="2879465"/>
    <lineage>
        <taxon>Bacteria</taxon>
        <taxon>Pseudomonadati</taxon>
        <taxon>Bacteroidota</taxon>
        <taxon>Cytophagia</taxon>
        <taxon>Cytophagales</taxon>
        <taxon>Fulvivirgaceae</taxon>
        <taxon>Fulvivirga</taxon>
    </lineage>
</organism>
<keyword evidence="3 6" id="KW-0812">Transmembrane</keyword>
<evidence type="ECO:0000256" key="3">
    <source>
        <dbReference type="ARBA" id="ARBA00022692"/>
    </source>
</evidence>
<feature type="transmembrane region" description="Helical" evidence="6">
    <location>
        <begin position="98"/>
        <end position="116"/>
    </location>
</feature>
<dbReference type="InterPro" id="IPR000620">
    <property type="entry name" value="EamA_dom"/>
</dbReference>
<feature type="transmembrane region" description="Helical" evidence="6">
    <location>
        <begin position="271"/>
        <end position="288"/>
    </location>
</feature>
<evidence type="ECO:0000256" key="1">
    <source>
        <dbReference type="ARBA" id="ARBA00004141"/>
    </source>
</evidence>
<name>A0A9X1HL65_9BACT</name>
<feature type="domain" description="EamA" evidence="7">
    <location>
        <begin position="6"/>
        <end position="139"/>
    </location>
</feature>
<keyword evidence="9" id="KW-1185">Reference proteome</keyword>
<comment type="caution">
    <text evidence="8">The sequence shown here is derived from an EMBL/GenBank/DDBJ whole genome shotgun (WGS) entry which is preliminary data.</text>
</comment>
<comment type="subcellular location">
    <subcellularLocation>
        <location evidence="1">Membrane</location>
        <topology evidence="1">Multi-pass membrane protein</topology>
    </subcellularLocation>
</comment>
<dbReference type="InterPro" id="IPR050638">
    <property type="entry name" value="AA-Vitamin_Transporters"/>
</dbReference>
<feature type="transmembrane region" description="Helical" evidence="6">
    <location>
        <begin position="35"/>
        <end position="56"/>
    </location>
</feature>
<evidence type="ECO:0000256" key="4">
    <source>
        <dbReference type="ARBA" id="ARBA00022989"/>
    </source>
</evidence>
<dbReference type="Proteomes" id="UP001139409">
    <property type="component" value="Unassembled WGS sequence"/>
</dbReference>
<proteinExistence type="inferred from homology"/>
<feature type="domain" description="EamA" evidence="7">
    <location>
        <begin position="152"/>
        <end position="288"/>
    </location>
</feature>
<evidence type="ECO:0000313" key="9">
    <source>
        <dbReference type="Proteomes" id="UP001139409"/>
    </source>
</evidence>
<dbReference type="EMBL" id="JAIXNE010000001">
    <property type="protein sequence ID" value="MCA6074289.1"/>
    <property type="molecule type" value="Genomic_DNA"/>
</dbReference>
<keyword evidence="5 6" id="KW-0472">Membrane</keyword>
<feature type="transmembrane region" description="Helical" evidence="6">
    <location>
        <begin position="213"/>
        <end position="233"/>
    </location>
</feature>
<comment type="similarity">
    <text evidence="2">Belongs to the EamA transporter family.</text>
</comment>
<sequence length="292" mass="32730">MSRMLWVHLALLFVTLLYGANYTIAKYALPEYLKPLAFISVRLLSGTILFWAIDSLQPREAISRKDHWLLFRCGLFGAALNQLLFFEGLSRTTPIHGSIMMTMSPIAVILIASLLGREFLTRRKVIGTIVGFTGAVLLLTRHGISLDEGTFTGDLLILLNGTSYAIYLILVKPLTHRYRPFTVLKWLFLYGTLIAVPFGIPQLAEVSWSTLPLSAWLSVAYVVFATTFTVYLLNAWALQYVNSSIVGIYIYLQPVFATIVALSLGQDHLEIQTVLFASIIMMGVYLVSKQKR</sequence>
<dbReference type="PANTHER" id="PTHR32322">
    <property type="entry name" value="INNER MEMBRANE TRANSPORTER"/>
    <property type="match status" value="1"/>
</dbReference>
<dbReference type="RefSeq" id="WP_225697384.1">
    <property type="nucleotide sequence ID" value="NZ_JAIXNE010000001.1"/>
</dbReference>
<evidence type="ECO:0000259" key="7">
    <source>
        <dbReference type="Pfam" id="PF00892"/>
    </source>
</evidence>
<feature type="transmembrane region" description="Helical" evidence="6">
    <location>
        <begin position="125"/>
        <end position="144"/>
    </location>
</feature>
<evidence type="ECO:0000313" key="8">
    <source>
        <dbReference type="EMBL" id="MCA6074289.1"/>
    </source>
</evidence>
<feature type="transmembrane region" description="Helical" evidence="6">
    <location>
        <begin position="245"/>
        <end position="265"/>
    </location>
</feature>
<keyword evidence="4 6" id="KW-1133">Transmembrane helix</keyword>
<dbReference type="GO" id="GO:0016020">
    <property type="term" value="C:membrane"/>
    <property type="evidence" value="ECO:0007669"/>
    <property type="project" value="UniProtKB-SubCell"/>
</dbReference>
<gene>
    <name evidence="8" type="ORF">LDX50_05385</name>
</gene>
<dbReference type="Pfam" id="PF00892">
    <property type="entry name" value="EamA"/>
    <property type="match status" value="2"/>
</dbReference>
<dbReference type="SUPFAM" id="SSF103481">
    <property type="entry name" value="Multidrug resistance efflux transporter EmrE"/>
    <property type="match status" value="2"/>
</dbReference>
<feature type="transmembrane region" description="Helical" evidence="6">
    <location>
        <begin position="150"/>
        <end position="171"/>
    </location>
</feature>
<evidence type="ECO:0000256" key="5">
    <source>
        <dbReference type="ARBA" id="ARBA00023136"/>
    </source>
</evidence>